<feature type="compositionally biased region" description="Polar residues" evidence="9">
    <location>
        <begin position="106"/>
        <end position="117"/>
    </location>
</feature>
<evidence type="ECO:0000256" key="3">
    <source>
        <dbReference type="ARBA" id="ARBA00022617"/>
    </source>
</evidence>
<evidence type="ECO:0000256" key="1">
    <source>
        <dbReference type="ARBA" id="ARBA00001971"/>
    </source>
</evidence>
<feature type="compositionally biased region" description="Low complexity" evidence="9">
    <location>
        <begin position="137"/>
        <end position="153"/>
    </location>
</feature>
<dbReference type="CDD" id="cd11058">
    <property type="entry name" value="CYP60B-like"/>
    <property type="match status" value="1"/>
</dbReference>
<evidence type="ECO:0000313" key="10">
    <source>
        <dbReference type="EMBL" id="OOQ89237.1"/>
    </source>
</evidence>
<dbReference type="AlphaFoldDB" id="A0A1S9RUQ4"/>
<organism evidence="10 11">
    <name type="scientific">Penicillium brasilianum</name>
    <dbReference type="NCBI Taxonomy" id="104259"/>
    <lineage>
        <taxon>Eukaryota</taxon>
        <taxon>Fungi</taxon>
        <taxon>Dikarya</taxon>
        <taxon>Ascomycota</taxon>
        <taxon>Pezizomycotina</taxon>
        <taxon>Eurotiomycetes</taxon>
        <taxon>Eurotiomycetidae</taxon>
        <taxon>Eurotiales</taxon>
        <taxon>Aspergillaceae</taxon>
        <taxon>Penicillium</taxon>
    </lineage>
</organism>
<proteinExistence type="inferred from homology"/>
<dbReference type="InterPro" id="IPR029063">
    <property type="entry name" value="SAM-dependent_MTases_sf"/>
</dbReference>
<dbReference type="CDD" id="cd02440">
    <property type="entry name" value="AdoMet_MTases"/>
    <property type="match status" value="1"/>
</dbReference>
<dbReference type="GO" id="GO:0043386">
    <property type="term" value="P:mycotoxin biosynthetic process"/>
    <property type="evidence" value="ECO:0007669"/>
    <property type="project" value="UniProtKB-ARBA"/>
</dbReference>
<reference evidence="11" key="1">
    <citation type="submission" date="2015-09" db="EMBL/GenBank/DDBJ databases">
        <authorList>
            <person name="Fill T.P."/>
            <person name="Baretta J.F."/>
            <person name="de Almeida L.G."/>
            <person name="Rocha M."/>
            <person name="de Souza D.H."/>
            <person name="Malavazi I."/>
            <person name="Cerdeira L.T."/>
            <person name="Hong H."/>
            <person name="Samborskyy M."/>
            <person name="de Vasconcelos A.T."/>
            <person name="Leadlay P."/>
            <person name="Rodrigues-Filho E."/>
        </authorList>
    </citation>
    <scope>NUCLEOTIDE SEQUENCE [LARGE SCALE GENOMIC DNA]</scope>
    <source>
        <strain evidence="11">LaBioMMi 136</strain>
    </source>
</reference>
<keyword evidence="3 8" id="KW-0349">Heme</keyword>
<protein>
    <recommendedName>
        <fullName evidence="12">Cytochrome P450</fullName>
    </recommendedName>
</protein>
<dbReference type="InterPro" id="IPR002401">
    <property type="entry name" value="Cyt_P450_E_grp-I"/>
</dbReference>
<dbReference type="EMBL" id="LJBN01000113">
    <property type="protein sequence ID" value="OOQ89237.1"/>
    <property type="molecule type" value="Genomic_DNA"/>
</dbReference>
<comment type="similarity">
    <text evidence="2">Belongs to the cytochrome P450 family.</text>
</comment>
<sequence>MHPALFRFCFCYPTIGTGKLRFGEPKTGIGTDMAPATSSHPDDPIVTSTTREDGDHECKAIESANFQSSSSFESPIVMNCPEWMETPSPSSPLLFQPIVESENEEPIQTTEIDTRSSCIDGMGTPTQLPEPFGVDRTVQASTSQSSSAQTVADPGDDPAGDRAEYILAIPPQLTPIPEAVEKDISGERSPQSNSDFPPPRSAEEEFLTLRAVTSTAATGSVGLSPKSSSTLTSTFIFDDQSELVMMQPENFPNPSSWVPLDPDHEEMVDISSTEDSANDAGDSVFDEDGYHSDTSSYTASLLSDVKDYAYENGRRYHSYREGNYVLPNDEQEQDRQDLLHHVRNLVLNGALFRTPLEPSIQRVLDIGTGTGIWAIDFADSFPSAEVIGTDLSPIQPSWVPPNLRFIVDDAEEPWLLSANRPFDFIHARDLGGAIADWPRLLRQAYKHLKPGGWIELQEFEVMLKSDDDTLKLAPTLCEYLRLLHEASEAFQRPMNIAEGHRARLAETGFEKVRDEVYKILLGLVYNFIYQLYWSPLSRFPGPRLWAISRIPGQWSVFRGYAHLDITALHERYGPVVRISPNELAFNTPRAFRDIYGARPGGCFPKDPSHYLPPANGVNHLVGEIDNVSHARQRKLLAPAFSERALREQEPLIMGYIDTMISKLREEIRMGSSTLDIKNWMNYTTFDITGDLMFGESFGCLKHSQLHPWIGLIFKSIKALAYDGMARQFPLFHSLLFALVPKQVKHKAVEHFDLAARRVDRRLETDATRPDFMSAILQNGLSESKEHFCDGPRMMTRAEIHSNAFMCVLCQPLLCSGPKGKLTMYPSLIIAGSETSATLLSGCIYYLCTNPRAMSLLVNEIRSAFATAGDITFRSSAALPYLAAVIEESLRMYPPFATSLARIVPADGACVDSQFLPGGTVVSCHHYASYRSTSNFALPNTFIPERWLGNDTRFDSDKKDVLQPFSLGPRNCLGKTLAYCEIRLILCKLFYNFELTLCPESTNWTNQKVYFLWDKPALMVTLRDRIEGWEKEYA</sequence>
<gene>
    <name evidence="10" type="ORF">PEBR_16972</name>
</gene>
<dbReference type="InterPro" id="IPR001128">
    <property type="entry name" value="Cyt_P450"/>
</dbReference>
<dbReference type="GO" id="GO:0020037">
    <property type="term" value="F:heme binding"/>
    <property type="evidence" value="ECO:0007669"/>
    <property type="project" value="InterPro"/>
</dbReference>
<evidence type="ECO:0000313" key="11">
    <source>
        <dbReference type="Proteomes" id="UP000190744"/>
    </source>
</evidence>
<evidence type="ECO:0000256" key="7">
    <source>
        <dbReference type="ARBA" id="ARBA00023033"/>
    </source>
</evidence>
<evidence type="ECO:0000256" key="6">
    <source>
        <dbReference type="ARBA" id="ARBA00023004"/>
    </source>
</evidence>
<evidence type="ECO:0000256" key="8">
    <source>
        <dbReference type="PIRSR" id="PIRSR602401-1"/>
    </source>
</evidence>
<dbReference type="InterPro" id="IPR036396">
    <property type="entry name" value="Cyt_P450_sf"/>
</dbReference>
<dbReference type="Gene3D" id="1.10.630.10">
    <property type="entry name" value="Cytochrome P450"/>
    <property type="match status" value="1"/>
</dbReference>
<evidence type="ECO:0008006" key="12">
    <source>
        <dbReference type="Google" id="ProtNLM"/>
    </source>
</evidence>
<evidence type="ECO:0000256" key="9">
    <source>
        <dbReference type="SAM" id="MobiDB-lite"/>
    </source>
</evidence>
<feature type="region of interest" description="Disordered" evidence="9">
    <location>
        <begin position="29"/>
        <end position="53"/>
    </location>
</feature>
<name>A0A1S9RUQ4_PENBI</name>
<feature type="region of interest" description="Disordered" evidence="9">
    <location>
        <begin position="103"/>
        <end position="162"/>
    </location>
</feature>
<accession>A0A1S9RUQ4</accession>
<evidence type="ECO:0000256" key="2">
    <source>
        <dbReference type="ARBA" id="ARBA00010617"/>
    </source>
</evidence>
<dbReference type="PANTHER" id="PTHR24305">
    <property type="entry name" value="CYTOCHROME P450"/>
    <property type="match status" value="1"/>
</dbReference>
<dbReference type="Proteomes" id="UP000190744">
    <property type="component" value="Unassembled WGS sequence"/>
</dbReference>
<dbReference type="PROSITE" id="PS00086">
    <property type="entry name" value="CYTOCHROME_P450"/>
    <property type="match status" value="1"/>
</dbReference>
<dbReference type="InterPro" id="IPR017972">
    <property type="entry name" value="Cyt_P450_CS"/>
</dbReference>
<evidence type="ECO:0000256" key="5">
    <source>
        <dbReference type="ARBA" id="ARBA00023002"/>
    </source>
</evidence>
<dbReference type="PANTHER" id="PTHR24305:SF210">
    <property type="entry name" value="CYTOCHROME P450 MONOOXYGENASE ASQL-RELATED"/>
    <property type="match status" value="1"/>
</dbReference>
<dbReference type="GO" id="GO:0016705">
    <property type="term" value="F:oxidoreductase activity, acting on paired donors, with incorporation or reduction of molecular oxygen"/>
    <property type="evidence" value="ECO:0007669"/>
    <property type="project" value="InterPro"/>
</dbReference>
<dbReference type="PRINTS" id="PR00463">
    <property type="entry name" value="EP450I"/>
</dbReference>
<dbReference type="GO" id="GO:0004497">
    <property type="term" value="F:monooxygenase activity"/>
    <property type="evidence" value="ECO:0007669"/>
    <property type="project" value="UniProtKB-KW"/>
</dbReference>
<dbReference type="SUPFAM" id="SSF48264">
    <property type="entry name" value="Cytochrome P450"/>
    <property type="match status" value="1"/>
</dbReference>
<comment type="caution">
    <text evidence="10">The sequence shown here is derived from an EMBL/GenBank/DDBJ whole genome shotgun (WGS) entry which is preliminary data.</text>
</comment>
<dbReference type="SUPFAM" id="SSF53335">
    <property type="entry name" value="S-adenosyl-L-methionine-dependent methyltransferases"/>
    <property type="match status" value="1"/>
</dbReference>
<keyword evidence="6 8" id="KW-0408">Iron</keyword>
<dbReference type="Gene3D" id="3.40.50.150">
    <property type="entry name" value="Vaccinia Virus protein VP39"/>
    <property type="match status" value="1"/>
</dbReference>
<keyword evidence="7" id="KW-0503">Monooxygenase</keyword>
<dbReference type="PRINTS" id="PR00385">
    <property type="entry name" value="P450"/>
</dbReference>
<evidence type="ECO:0000256" key="4">
    <source>
        <dbReference type="ARBA" id="ARBA00022723"/>
    </source>
</evidence>
<keyword evidence="4 8" id="KW-0479">Metal-binding</keyword>
<keyword evidence="5" id="KW-0560">Oxidoreductase</keyword>
<feature type="binding site" description="axial binding residue" evidence="8">
    <location>
        <position position="971"/>
    </location>
    <ligand>
        <name>heme</name>
        <dbReference type="ChEBI" id="CHEBI:30413"/>
    </ligand>
    <ligandPart>
        <name>Fe</name>
        <dbReference type="ChEBI" id="CHEBI:18248"/>
    </ligandPart>
</feature>
<comment type="cofactor">
    <cofactor evidence="1 8">
        <name>heme</name>
        <dbReference type="ChEBI" id="CHEBI:30413"/>
    </cofactor>
</comment>
<dbReference type="Pfam" id="PF00067">
    <property type="entry name" value="p450"/>
    <property type="match status" value="2"/>
</dbReference>
<dbReference type="Pfam" id="PF13489">
    <property type="entry name" value="Methyltransf_23"/>
    <property type="match status" value="1"/>
</dbReference>
<dbReference type="InterPro" id="IPR050121">
    <property type="entry name" value="Cytochrome_P450_monoxygenase"/>
</dbReference>
<dbReference type="GO" id="GO:0005506">
    <property type="term" value="F:iron ion binding"/>
    <property type="evidence" value="ECO:0007669"/>
    <property type="project" value="InterPro"/>
</dbReference>